<gene>
    <name evidence="2" type="ORF">NDU88_007925</name>
</gene>
<dbReference type="AlphaFoldDB" id="A0AAV7RT62"/>
<feature type="region of interest" description="Disordered" evidence="1">
    <location>
        <begin position="1"/>
        <end position="96"/>
    </location>
</feature>
<name>A0AAV7RT62_PLEWA</name>
<protein>
    <submittedName>
        <fullName evidence="2">Uncharacterized protein</fullName>
    </submittedName>
</protein>
<proteinExistence type="predicted"/>
<keyword evidence="3" id="KW-1185">Reference proteome</keyword>
<evidence type="ECO:0000313" key="2">
    <source>
        <dbReference type="EMBL" id="KAJ1155190.1"/>
    </source>
</evidence>
<evidence type="ECO:0000313" key="3">
    <source>
        <dbReference type="Proteomes" id="UP001066276"/>
    </source>
</evidence>
<evidence type="ECO:0000256" key="1">
    <source>
        <dbReference type="SAM" id="MobiDB-lite"/>
    </source>
</evidence>
<sequence>MVPASPGGSKGAPIRAASVPPTEAKDHAISPPAKVKKGPACRREKPHQPPSKASSRTKEDSAKVPAATSKVGKGHKSKVKSPQGTEPPGEGLVTPISLNRPATCTAVTTAATTATWTATCTSTCTAICTATCTAAATTTVISIFPSGQPSEAAGDGLVSPSTTTDTCTTGNTGSISAAATTTCPTTCPASATTADISIIPSGQLPEAAEYVWDPAHTT</sequence>
<dbReference type="Proteomes" id="UP001066276">
    <property type="component" value="Chromosome 5"/>
</dbReference>
<organism evidence="2 3">
    <name type="scientific">Pleurodeles waltl</name>
    <name type="common">Iberian ribbed newt</name>
    <dbReference type="NCBI Taxonomy" id="8319"/>
    <lineage>
        <taxon>Eukaryota</taxon>
        <taxon>Metazoa</taxon>
        <taxon>Chordata</taxon>
        <taxon>Craniata</taxon>
        <taxon>Vertebrata</taxon>
        <taxon>Euteleostomi</taxon>
        <taxon>Amphibia</taxon>
        <taxon>Batrachia</taxon>
        <taxon>Caudata</taxon>
        <taxon>Salamandroidea</taxon>
        <taxon>Salamandridae</taxon>
        <taxon>Pleurodelinae</taxon>
        <taxon>Pleurodeles</taxon>
    </lineage>
</organism>
<dbReference type="EMBL" id="JANPWB010000009">
    <property type="protein sequence ID" value="KAJ1155190.1"/>
    <property type="molecule type" value="Genomic_DNA"/>
</dbReference>
<reference evidence="2" key="1">
    <citation type="journal article" date="2022" name="bioRxiv">
        <title>Sequencing and chromosome-scale assembly of the giantPleurodeles waltlgenome.</title>
        <authorList>
            <person name="Brown T."/>
            <person name="Elewa A."/>
            <person name="Iarovenko S."/>
            <person name="Subramanian E."/>
            <person name="Araus A.J."/>
            <person name="Petzold A."/>
            <person name="Susuki M."/>
            <person name="Suzuki K.-i.T."/>
            <person name="Hayashi T."/>
            <person name="Toyoda A."/>
            <person name="Oliveira C."/>
            <person name="Osipova E."/>
            <person name="Leigh N.D."/>
            <person name="Simon A."/>
            <person name="Yun M.H."/>
        </authorList>
    </citation>
    <scope>NUCLEOTIDE SEQUENCE</scope>
    <source>
        <strain evidence="2">20211129_DDA</strain>
        <tissue evidence="2">Liver</tissue>
    </source>
</reference>
<comment type="caution">
    <text evidence="2">The sequence shown here is derived from an EMBL/GenBank/DDBJ whole genome shotgun (WGS) entry which is preliminary data.</text>
</comment>
<accession>A0AAV7RT62</accession>